<dbReference type="PANTHER" id="PTHR35810">
    <property type="entry name" value="CYTOPLASMIC PROTEIN-RELATED"/>
    <property type="match status" value="1"/>
</dbReference>
<dbReference type="PANTHER" id="PTHR35810:SF1">
    <property type="entry name" value="CYTOPLASMIC PROTEIN"/>
    <property type="match status" value="1"/>
</dbReference>
<accession>A0A1M6A8J5</accession>
<dbReference type="EMBL" id="FQYQ01000001">
    <property type="protein sequence ID" value="SHI32770.1"/>
    <property type="molecule type" value="Genomic_DNA"/>
</dbReference>
<keyword evidence="2" id="KW-1185">Reference proteome</keyword>
<dbReference type="Pfam" id="PF13310">
    <property type="entry name" value="Virulence_RhuM"/>
    <property type="match status" value="1"/>
</dbReference>
<name>A0A1M6A8J5_PSEXY</name>
<dbReference type="AlphaFoldDB" id="A0A1M6A8J5"/>
<organism evidence="1 2">
    <name type="scientific">Pseudobutyrivibrio xylanivorans DSM 14809</name>
    <dbReference type="NCBI Taxonomy" id="1123012"/>
    <lineage>
        <taxon>Bacteria</taxon>
        <taxon>Bacillati</taxon>
        <taxon>Bacillota</taxon>
        <taxon>Clostridia</taxon>
        <taxon>Lachnospirales</taxon>
        <taxon>Lachnospiraceae</taxon>
        <taxon>Pseudobutyrivibrio</taxon>
    </lineage>
</organism>
<dbReference type="RefSeq" id="WP_072911041.1">
    <property type="nucleotide sequence ID" value="NZ_FQYQ01000001.1"/>
</dbReference>
<gene>
    <name evidence="1" type="ORF">SAMN02745725_00146</name>
</gene>
<proteinExistence type="predicted"/>
<protein>
    <submittedName>
        <fullName evidence="1">Virulence protein RhuM family protein</fullName>
    </submittedName>
</protein>
<reference evidence="1 2" key="1">
    <citation type="submission" date="2016-11" db="EMBL/GenBank/DDBJ databases">
        <authorList>
            <person name="Jaros S."/>
            <person name="Januszkiewicz K."/>
            <person name="Wedrychowicz H."/>
        </authorList>
    </citation>
    <scope>NUCLEOTIDE SEQUENCE [LARGE SCALE GENOMIC DNA]</scope>
    <source>
        <strain evidence="1 2">DSM 14809</strain>
    </source>
</reference>
<evidence type="ECO:0000313" key="1">
    <source>
        <dbReference type="EMBL" id="SHI32770.1"/>
    </source>
</evidence>
<sequence>MSKGILEQNNNEIVLFETEDKEVRLDVAVDGENVWLNRQQMAELFGRDVKTIGKHINNALKEELDNSTVAKFATVQLEGDREVERSIEHYSLDMIISVGYRVKSSRGVEFRRWAKSY</sequence>
<evidence type="ECO:0000313" key="2">
    <source>
        <dbReference type="Proteomes" id="UP000184185"/>
    </source>
</evidence>
<dbReference type="Proteomes" id="UP000184185">
    <property type="component" value="Unassembled WGS sequence"/>
</dbReference>
<dbReference type="OrthoDB" id="9802752at2"/>
<dbReference type="InterPro" id="IPR011204">
    <property type="entry name" value="Virulence_RhuM-like"/>
</dbReference>